<sequence length="507" mass="55838">MKLYNKLLLGAACISLMSSCTDGFEEMNINPNQPSDATSAQLMTTAQYNFADNIGDEWNNGRMGMYYSQYWSSTYYTDESRYLIREGTNNAMWNQFYQDVLRELVEAQKIDADKKLPGYENRIAIAEIFKVLTYHYLSDIYGGSIPYAEALNNDIASPVYNSGPEIYAGLLSTLEEQIAALDESKPSFTSGDIIYGGDVSKWKKFANSLRLRIALRMIDANESAAVTAISKSLNPANGGIIMSNSESAEFRWIDGAPNNNPLNQAFKTRIDFSVSAPFVDYLKKYNDPRLAVYADPLNNNGTPILDANGKLQYVGETYGLDAGEGNSNGNTKVVSLPSDYLIGATSPTVILNYAEVEFMLAEIAARNLGVSVSGTAQEHYAKGIKASFDNAGLSNDAYVQYLANVPYVATNLETALDAIGSQKWIAMYGQGIQGWLERLRLDFEDPYTGEEIFALPAEGSLDPEVDTVPFRMTYPLVEASLNGENYKKAVQAIGGNSKGVKAWWDVK</sequence>
<dbReference type="EMBL" id="QWGE01000003">
    <property type="protein sequence ID" value="RIJ37317.1"/>
    <property type="molecule type" value="Genomic_DNA"/>
</dbReference>
<dbReference type="InterPro" id="IPR041662">
    <property type="entry name" value="SusD-like_2"/>
</dbReference>
<evidence type="ECO:0000313" key="2">
    <source>
        <dbReference type="EMBL" id="RIJ37317.1"/>
    </source>
</evidence>
<dbReference type="Gene3D" id="1.25.40.390">
    <property type="match status" value="1"/>
</dbReference>
<comment type="caution">
    <text evidence="2">The sequence shown here is derived from an EMBL/GenBank/DDBJ whole genome shotgun (WGS) entry which is preliminary data.</text>
</comment>
<dbReference type="AlphaFoldDB" id="A0A399S668"/>
<feature type="chain" id="PRO_5017464484" evidence="1">
    <location>
        <begin position="24"/>
        <end position="507"/>
    </location>
</feature>
<dbReference type="SUPFAM" id="SSF48452">
    <property type="entry name" value="TPR-like"/>
    <property type="match status" value="1"/>
</dbReference>
<accession>A0A399S668</accession>
<dbReference type="PROSITE" id="PS51257">
    <property type="entry name" value="PROKAR_LIPOPROTEIN"/>
    <property type="match status" value="1"/>
</dbReference>
<reference evidence="3" key="1">
    <citation type="submission" date="2018-08" db="EMBL/GenBank/DDBJ databases">
        <title>Mucilaginibacter sp. MYSH2.</title>
        <authorList>
            <person name="Seo T."/>
        </authorList>
    </citation>
    <scope>NUCLEOTIDE SEQUENCE [LARGE SCALE GENOMIC DNA]</scope>
    <source>
        <strain evidence="3">KIRAN</strain>
    </source>
</reference>
<keyword evidence="1" id="KW-0732">Signal</keyword>
<dbReference type="Pfam" id="PF12771">
    <property type="entry name" value="SusD-like_2"/>
    <property type="match status" value="1"/>
</dbReference>
<organism evidence="2 3">
    <name type="scientific">Pontibacter oryzae</name>
    <dbReference type="NCBI Taxonomy" id="2304593"/>
    <lineage>
        <taxon>Bacteria</taxon>
        <taxon>Pseudomonadati</taxon>
        <taxon>Bacteroidota</taxon>
        <taxon>Cytophagia</taxon>
        <taxon>Cytophagales</taxon>
        <taxon>Hymenobacteraceae</taxon>
        <taxon>Pontibacter</taxon>
    </lineage>
</organism>
<feature type="signal peptide" evidence="1">
    <location>
        <begin position="1"/>
        <end position="23"/>
    </location>
</feature>
<gene>
    <name evidence="2" type="ORF">D1627_09260</name>
</gene>
<evidence type="ECO:0000313" key="3">
    <source>
        <dbReference type="Proteomes" id="UP000266005"/>
    </source>
</evidence>
<proteinExistence type="predicted"/>
<evidence type="ECO:0000256" key="1">
    <source>
        <dbReference type="SAM" id="SignalP"/>
    </source>
</evidence>
<name>A0A399S668_9BACT</name>
<protein>
    <submittedName>
        <fullName evidence="2">SusD/RagB family nutrient-binding outer membrane lipoprotein</fullName>
    </submittedName>
</protein>
<keyword evidence="3" id="KW-1185">Reference proteome</keyword>
<dbReference type="OrthoDB" id="622163at2"/>
<dbReference type="Proteomes" id="UP000266005">
    <property type="component" value="Unassembled WGS sequence"/>
</dbReference>
<dbReference type="InterPro" id="IPR011990">
    <property type="entry name" value="TPR-like_helical_dom_sf"/>
</dbReference>
<dbReference type="RefSeq" id="WP_119431973.1">
    <property type="nucleotide sequence ID" value="NZ_QWGE01000003.1"/>
</dbReference>
<keyword evidence="2" id="KW-0449">Lipoprotein</keyword>